<sequence>MKKVLHNAREHYNKGELIESHLPDSPLKLFDIWFEDFQKINAYDFNAMTLSTVGLDGYPKSRQVLLKEYSIDGFVFYTNYVSDKAKEIAANSRVSLLFYWAQAERQVRIDGLAEKVSRAESEAYFKTRPRESQIGAHVSPQSQIIESREYLEKRFQELAKQFEDTEQIPCPENWGGYIVKPKKFEFWQGRPSRLHDRIVYELTENKSWKLFRLAP</sequence>
<feature type="domain" description="Pyridoxamine 5'-phosphate oxidase N-terminal" evidence="10">
    <location>
        <begin position="45"/>
        <end position="159"/>
    </location>
</feature>
<dbReference type="NCBIfam" id="NF004231">
    <property type="entry name" value="PRK05679.1"/>
    <property type="match status" value="1"/>
</dbReference>
<evidence type="ECO:0000256" key="3">
    <source>
        <dbReference type="ARBA" id="ARBA00022630"/>
    </source>
</evidence>
<proteinExistence type="inferred from homology"/>
<gene>
    <name evidence="7 12" type="primary">pdxH</name>
    <name evidence="12" type="ORF">JCM31826_05220</name>
</gene>
<dbReference type="RefSeq" id="WP_124397093.1">
    <property type="nucleotide sequence ID" value="NZ_BHZE01000003.1"/>
</dbReference>
<dbReference type="SUPFAM" id="SSF50475">
    <property type="entry name" value="FMN-binding split barrel"/>
    <property type="match status" value="1"/>
</dbReference>
<dbReference type="InterPro" id="IPR019740">
    <property type="entry name" value="Pyridox_Oxase_CS"/>
</dbReference>
<evidence type="ECO:0000313" key="13">
    <source>
        <dbReference type="Proteomes" id="UP000286715"/>
    </source>
</evidence>
<comment type="caution">
    <text evidence="7">Lacks conserved residue(s) required for the propagation of feature annotation.</text>
</comment>
<dbReference type="GO" id="GO:0010181">
    <property type="term" value="F:FMN binding"/>
    <property type="evidence" value="ECO:0007669"/>
    <property type="project" value="UniProtKB-UniRule"/>
</dbReference>
<comment type="similarity">
    <text evidence="1 7">Belongs to the pyridoxamine 5'-phosphate oxidase family.</text>
</comment>
<feature type="binding site" evidence="7 9">
    <location>
        <position position="187"/>
    </location>
    <ligand>
        <name>FMN</name>
        <dbReference type="ChEBI" id="CHEBI:58210"/>
    </ligand>
</feature>
<keyword evidence="4 7" id="KW-0288">FMN</keyword>
<comment type="cofactor">
    <cofactor evidence="7 9">
        <name>FMN</name>
        <dbReference type="ChEBI" id="CHEBI:58210"/>
    </cofactor>
    <text evidence="7 9">Binds 1 FMN per subunit.</text>
</comment>
<feature type="binding site" evidence="7 8">
    <location>
        <position position="132"/>
    </location>
    <ligand>
        <name>substrate</name>
    </ligand>
</feature>
<comment type="subunit">
    <text evidence="2 7">Homodimer.</text>
</comment>
<evidence type="ECO:0000256" key="9">
    <source>
        <dbReference type="PIRSR" id="PIRSR000190-2"/>
    </source>
</evidence>
<evidence type="ECO:0000256" key="1">
    <source>
        <dbReference type="ARBA" id="ARBA00007301"/>
    </source>
</evidence>
<evidence type="ECO:0000256" key="5">
    <source>
        <dbReference type="ARBA" id="ARBA00023002"/>
    </source>
</evidence>
<dbReference type="UniPathway" id="UPA01068">
    <property type="reaction ID" value="UER00304"/>
</dbReference>
<dbReference type="Gene3D" id="2.30.110.10">
    <property type="entry name" value="Electron Transport, Fmn-binding Protein, Chain A"/>
    <property type="match status" value="1"/>
</dbReference>
<dbReference type="PANTHER" id="PTHR10851:SF0">
    <property type="entry name" value="PYRIDOXINE-5'-PHOSPHATE OXIDASE"/>
    <property type="match status" value="1"/>
</dbReference>
<dbReference type="PROSITE" id="PS01064">
    <property type="entry name" value="PYRIDOX_OXIDASE"/>
    <property type="match status" value="1"/>
</dbReference>
<keyword evidence="3 7" id="KW-0285">Flavoprotein</keyword>
<dbReference type="HAMAP" id="MF_01629">
    <property type="entry name" value="PdxH"/>
    <property type="match status" value="1"/>
</dbReference>
<feature type="binding site" evidence="7 8">
    <location>
        <position position="128"/>
    </location>
    <ligand>
        <name>substrate</name>
    </ligand>
</feature>
<dbReference type="PIRSF" id="PIRSF000190">
    <property type="entry name" value="Pyd_amn-ph_oxd"/>
    <property type="match status" value="1"/>
</dbReference>
<dbReference type="AlphaFoldDB" id="A0A401XJ59"/>
<feature type="binding site" evidence="7 8">
    <location>
        <position position="67"/>
    </location>
    <ligand>
        <name>substrate</name>
    </ligand>
</feature>
<dbReference type="Pfam" id="PF01243">
    <property type="entry name" value="PNPOx_N"/>
    <property type="match status" value="1"/>
</dbReference>
<evidence type="ECO:0000256" key="6">
    <source>
        <dbReference type="ARBA" id="ARBA00023096"/>
    </source>
</evidence>
<reference evidence="12 13" key="1">
    <citation type="submission" date="2018-11" db="EMBL/GenBank/DDBJ databases">
        <title>Schleiferia aggregans sp. nov., a moderately thermophilic heterotrophic bacterium isolated from microbial mats at a terrestrial hot spring.</title>
        <authorList>
            <person name="Iino T."/>
            <person name="Ohkuma M."/>
            <person name="Haruta S."/>
        </authorList>
    </citation>
    <scope>NUCLEOTIDE SEQUENCE [LARGE SCALE GENOMIC DNA]</scope>
    <source>
        <strain evidence="12 13">LA</strain>
    </source>
</reference>
<feature type="binding site" evidence="7 9">
    <location>
        <position position="84"/>
    </location>
    <ligand>
        <name>FMN</name>
        <dbReference type="ChEBI" id="CHEBI:58210"/>
    </ligand>
</feature>
<feature type="binding site" evidence="7 9">
    <location>
        <begin position="62"/>
        <end position="67"/>
    </location>
    <ligand>
        <name>FMN</name>
        <dbReference type="ChEBI" id="CHEBI:58210"/>
    </ligand>
</feature>
<evidence type="ECO:0000256" key="7">
    <source>
        <dbReference type="HAMAP-Rule" id="MF_01629"/>
    </source>
</evidence>
<dbReference type="FunFam" id="2.30.110.10:FF:000020">
    <property type="entry name" value="PNPO isoform 11"/>
    <property type="match status" value="1"/>
</dbReference>
<feature type="binding site" evidence="7 8">
    <location>
        <position position="124"/>
    </location>
    <ligand>
        <name>substrate</name>
    </ligand>
</feature>
<evidence type="ECO:0000259" key="11">
    <source>
        <dbReference type="Pfam" id="PF10590"/>
    </source>
</evidence>
<comment type="catalytic activity">
    <reaction evidence="7">
        <text>pyridoxamine 5'-phosphate + O2 + H2O = pyridoxal 5'-phosphate + H2O2 + NH4(+)</text>
        <dbReference type="Rhea" id="RHEA:15817"/>
        <dbReference type="ChEBI" id="CHEBI:15377"/>
        <dbReference type="ChEBI" id="CHEBI:15379"/>
        <dbReference type="ChEBI" id="CHEBI:16240"/>
        <dbReference type="ChEBI" id="CHEBI:28938"/>
        <dbReference type="ChEBI" id="CHEBI:58451"/>
        <dbReference type="ChEBI" id="CHEBI:597326"/>
        <dbReference type="EC" id="1.4.3.5"/>
    </reaction>
</comment>
<dbReference type="GO" id="GO:0008615">
    <property type="term" value="P:pyridoxine biosynthetic process"/>
    <property type="evidence" value="ECO:0007669"/>
    <property type="project" value="UniProtKB-UniRule"/>
</dbReference>
<comment type="catalytic activity">
    <reaction evidence="7">
        <text>pyridoxine 5'-phosphate + O2 = pyridoxal 5'-phosphate + H2O2</text>
        <dbReference type="Rhea" id="RHEA:15149"/>
        <dbReference type="ChEBI" id="CHEBI:15379"/>
        <dbReference type="ChEBI" id="CHEBI:16240"/>
        <dbReference type="ChEBI" id="CHEBI:58589"/>
        <dbReference type="ChEBI" id="CHEBI:597326"/>
        <dbReference type="EC" id="1.4.3.5"/>
    </reaction>
</comment>
<dbReference type="Pfam" id="PF10590">
    <property type="entry name" value="PNP_phzG_C"/>
    <property type="match status" value="1"/>
</dbReference>
<dbReference type="GO" id="GO:0004733">
    <property type="term" value="F:pyridoxamine phosphate oxidase activity"/>
    <property type="evidence" value="ECO:0007669"/>
    <property type="project" value="UniProtKB-UniRule"/>
</dbReference>
<keyword evidence="13" id="KW-1185">Reference proteome</keyword>
<protein>
    <recommendedName>
        <fullName evidence="7">Pyridoxine/pyridoxamine 5'-phosphate oxidase</fullName>
        <ecNumber evidence="7">1.4.3.5</ecNumber>
    </recommendedName>
    <alternativeName>
        <fullName evidence="7">PNP/PMP oxidase</fullName>
        <shortName evidence="7">PNPOx</shortName>
    </alternativeName>
    <alternativeName>
        <fullName evidence="7">Pyridoxal 5'-phosphate synthase</fullName>
    </alternativeName>
</protein>
<dbReference type="EMBL" id="BHZE01000003">
    <property type="protein sequence ID" value="GCD77040.1"/>
    <property type="molecule type" value="Genomic_DNA"/>
</dbReference>
<feature type="binding site" evidence="7 8">
    <location>
        <begin position="193"/>
        <end position="195"/>
    </location>
    <ligand>
        <name>substrate</name>
    </ligand>
</feature>
<evidence type="ECO:0000313" key="12">
    <source>
        <dbReference type="EMBL" id="GCD77040.1"/>
    </source>
</evidence>
<dbReference type="InterPro" id="IPR000659">
    <property type="entry name" value="Pyridox_Oxase"/>
</dbReference>
<comment type="pathway">
    <text evidence="7">Cofactor metabolism; pyridoxal 5'-phosphate salvage; pyridoxal 5'-phosphate from pyridoxine 5'-phosphate: step 1/1.</text>
</comment>
<evidence type="ECO:0000256" key="2">
    <source>
        <dbReference type="ARBA" id="ARBA00011738"/>
    </source>
</evidence>
<feature type="binding site" evidence="7 9">
    <location>
        <position position="197"/>
    </location>
    <ligand>
        <name>FMN</name>
        <dbReference type="ChEBI" id="CHEBI:58210"/>
    </ligand>
</feature>
<feature type="binding site" evidence="7 9">
    <location>
        <begin position="141"/>
        <end position="142"/>
    </location>
    <ligand>
        <name>FMN</name>
        <dbReference type="ChEBI" id="CHEBI:58210"/>
    </ligand>
</feature>
<keyword evidence="5 7" id="KW-0560">Oxidoreductase</keyword>
<feature type="binding site" evidence="7 9">
    <location>
        <begin position="77"/>
        <end position="78"/>
    </location>
    <ligand>
        <name>FMN</name>
        <dbReference type="ChEBI" id="CHEBI:58210"/>
    </ligand>
</feature>
<comment type="pathway">
    <text evidence="7">Cofactor metabolism; pyridoxal 5'-phosphate salvage; pyridoxal 5'-phosphate from pyridoxamine 5'-phosphate: step 1/1.</text>
</comment>
<evidence type="ECO:0000256" key="8">
    <source>
        <dbReference type="PIRSR" id="PIRSR000190-1"/>
    </source>
</evidence>
<dbReference type="InterPro" id="IPR011576">
    <property type="entry name" value="Pyridox_Oxase_N"/>
</dbReference>
<keyword evidence="6 7" id="KW-0664">Pyridoxine biosynthesis</keyword>
<comment type="caution">
    <text evidence="12">The sequence shown here is derived from an EMBL/GenBank/DDBJ whole genome shotgun (WGS) entry which is preliminary data.</text>
</comment>
<dbReference type="InterPro" id="IPR012349">
    <property type="entry name" value="Split_barrel_FMN-bd"/>
</dbReference>
<dbReference type="EC" id="1.4.3.5" evidence="7"/>
<evidence type="ECO:0000259" key="10">
    <source>
        <dbReference type="Pfam" id="PF01243"/>
    </source>
</evidence>
<comment type="function">
    <text evidence="7">Catalyzes the oxidation of either pyridoxine 5'-phosphate (PNP) or pyridoxamine 5'-phosphate (PMP) into pyridoxal 5'-phosphate (PLP).</text>
</comment>
<name>A0A401XJ59_9FLAO</name>
<evidence type="ECO:0000256" key="4">
    <source>
        <dbReference type="ARBA" id="ARBA00022643"/>
    </source>
</evidence>
<dbReference type="InterPro" id="IPR019576">
    <property type="entry name" value="Pyridoxamine_oxidase_dimer_C"/>
</dbReference>
<dbReference type="PANTHER" id="PTHR10851">
    <property type="entry name" value="PYRIDOXINE-5-PHOSPHATE OXIDASE"/>
    <property type="match status" value="1"/>
</dbReference>
<organism evidence="12 13">
    <name type="scientific">Thermaurantimonas aggregans</name>
    <dbReference type="NCBI Taxonomy" id="2173829"/>
    <lineage>
        <taxon>Bacteria</taxon>
        <taxon>Pseudomonadati</taxon>
        <taxon>Bacteroidota</taxon>
        <taxon>Flavobacteriia</taxon>
        <taxon>Flavobacteriales</taxon>
        <taxon>Schleiferiaceae</taxon>
        <taxon>Thermaurantimonas</taxon>
    </lineage>
</organism>
<dbReference type="NCBIfam" id="TIGR00558">
    <property type="entry name" value="pdxH"/>
    <property type="match status" value="1"/>
</dbReference>
<dbReference type="Proteomes" id="UP000286715">
    <property type="component" value="Unassembled WGS sequence"/>
</dbReference>
<feature type="binding site" evidence="7 9">
    <location>
        <position position="106"/>
    </location>
    <ligand>
        <name>FMN</name>
        <dbReference type="ChEBI" id="CHEBI:58210"/>
    </ligand>
</feature>
<accession>A0A401XJ59</accession>
<feature type="domain" description="Pyridoxine 5'-phosphate oxidase dimerisation C-terminal" evidence="11">
    <location>
        <begin position="174"/>
        <end position="215"/>
    </location>
</feature>
<dbReference type="OrthoDB" id="9780392at2"/>
<feature type="binding site" evidence="8">
    <location>
        <begin position="9"/>
        <end position="12"/>
    </location>
    <ligand>
        <name>substrate</name>
    </ligand>
</feature>